<dbReference type="Proteomes" id="UP000050269">
    <property type="component" value="Unassembled WGS sequence"/>
</dbReference>
<feature type="domain" description="Phosphoribulokinase/uridine kinase" evidence="18">
    <location>
        <begin position="10"/>
        <end position="196"/>
    </location>
</feature>
<evidence type="ECO:0000313" key="28">
    <source>
        <dbReference type="Proteomes" id="UP000186588"/>
    </source>
</evidence>
<dbReference type="EMBL" id="JXDF01000017">
    <property type="protein sequence ID" value="KPN82101.1"/>
    <property type="molecule type" value="Genomic_DNA"/>
</dbReference>
<dbReference type="GeneID" id="66348897"/>
<evidence type="ECO:0000313" key="25">
    <source>
        <dbReference type="Proteomes" id="UP000037778"/>
    </source>
</evidence>
<evidence type="ECO:0000313" key="21">
    <source>
        <dbReference type="EMBL" id="KOY76245.1"/>
    </source>
</evidence>
<sequence>MVEKKKRPVVIGVTGGSGSGKTTVSRAIFNQLLGHSIMILQQDSYYKDQSHKTMAEREETNYDHPLAFDSDLLLEHLNKLLNYEAIEKPVYDYTKLNRSTETVTQEPRDVIILEGILILDDKRLRDLMDIKVFVDTDDDIRILRRIQRDTKERGRTLDEVIQQYLETVRPMYNQFVEPSKRYADIIVPEGGKNQVAIDLLTTKIQSILVKHGNNKVFNNIDTTI</sequence>
<dbReference type="Proteomes" id="UP000186588">
    <property type="component" value="Unassembled WGS sequence"/>
</dbReference>
<dbReference type="eggNOG" id="COG0572">
    <property type="taxonomic scope" value="Bacteria"/>
</dbReference>
<comment type="similarity">
    <text evidence="4 16 17">Belongs to the uridine kinase family.</text>
</comment>
<evidence type="ECO:0000256" key="9">
    <source>
        <dbReference type="ARBA" id="ARBA00022741"/>
    </source>
</evidence>
<evidence type="ECO:0000256" key="16">
    <source>
        <dbReference type="HAMAP-Rule" id="MF_00551"/>
    </source>
</evidence>
<reference evidence="27" key="2">
    <citation type="submission" date="2015-10" db="EMBL/GenBank/DDBJ databases">
        <title>Bioinformatic analysis of the first complete genome sequence of Lactobacillus kunkeei strain MP2, an Apis mellifera gut isolate.</title>
        <authorList>
            <person name="Asenjo F."/>
            <person name="Olmos A."/>
            <person name="Henriquez-Piskulich P."/>
            <person name="Aldea P."/>
            <person name="Ugalde J.A."/>
            <person name="Trombert A.N."/>
        </authorList>
    </citation>
    <scope>NUCLEOTIDE SEQUENCE [LARGE SCALE GENOMIC DNA]</scope>
    <source>
        <strain evidence="27">MP2</strain>
    </source>
</reference>
<dbReference type="PATRIC" id="fig|148814.10.peg.761"/>
<evidence type="ECO:0000256" key="6">
    <source>
        <dbReference type="ARBA" id="ARBA00021478"/>
    </source>
</evidence>
<dbReference type="OrthoDB" id="5469at2"/>
<evidence type="ECO:0000256" key="11">
    <source>
        <dbReference type="ARBA" id="ARBA00022840"/>
    </source>
</evidence>
<evidence type="ECO:0000256" key="8">
    <source>
        <dbReference type="ARBA" id="ARBA00022679"/>
    </source>
</evidence>
<dbReference type="Gene3D" id="3.40.50.300">
    <property type="entry name" value="P-loop containing nucleotide triphosphate hydrolases"/>
    <property type="match status" value="1"/>
</dbReference>
<dbReference type="STRING" id="148814.APS55_06325"/>
<reference evidence="19 27" key="3">
    <citation type="journal article" date="2016" name="PeerJ">
        <title>Genome sequencing and analysis of the first complete genome of Lactobacillus kunkeei strain MP2, an Apis mellifera gut isolate.</title>
        <authorList>
            <person name="Asenjo F."/>
            <person name="Olmos A."/>
            <person name="Henriquez-Piskulich P."/>
            <person name="Polanco V."/>
            <person name="Aldea P."/>
            <person name="Ugalde J.A."/>
            <person name="Trombert A.N."/>
        </authorList>
    </citation>
    <scope>NUCLEOTIDE SEQUENCE [LARGE SCALE GENOMIC DNA]</scope>
    <source>
        <strain evidence="19 27">MP2</strain>
    </source>
</reference>
<evidence type="ECO:0000313" key="24">
    <source>
        <dbReference type="Proteomes" id="UP000037749"/>
    </source>
</evidence>
<evidence type="ECO:0000313" key="20">
    <source>
        <dbReference type="EMBL" id="GAT89919.1"/>
    </source>
</evidence>
<keyword evidence="11 16" id="KW-0067">ATP-binding</keyword>
<dbReference type="Pfam" id="PF00485">
    <property type="entry name" value="PRK"/>
    <property type="match status" value="1"/>
</dbReference>
<evidence type="ECO:0000256" key="10">
    <source>
        <dbReference type="ARBA" id="ARBA00022777"/>
    </source>
</evidence>
<dbReference type="CDD" id="cd02023">
    <property type="entry name" value="UMPK"/>
    <property type="match status" value="1"/>
</dbReference>
<keyword evidence="25" id="KW-1185">Reference proteome</keyword>
<evidence type="ECO:0000256" key="3">
    <source>
        <dbReference type="ARBA" id="ARBA00004784"/>
    </source>
</evidence>
<evidence type="ECO:0000256" key="1">
    <source>
        <dbReference type="ARBA" id="ARBA00004496"/>
    </source>
</evidence>
<dbReference type="Proteomes" id="UP000037749">
    <property type="component" value="Unassembled WGS sequence"/>
</dbReference>
<dbReference type="GO" id="GO:0005524">
    <property type="term" value="F:ATP binding"/>
    <property type="evidence" value="ECO:0007669"/>
    <property type="project" value="UniProtKB-UniRule"/>
</dbReference>
<dbReference type="UniPathway" id="UPA00574">
    <property type="reaction ID" value="UER00637"/>
</dbReference>
<dbReference type="HAMAP" id="MF_00551">
    <property type="entry name" value="Uridine_kinase"/>
    <property type="match status" value="1"/>
</dbReference>
<dbReference type="NCBIfam" id="TIGR00235">
    <property type="entry name" value="udk"/>
    <property type="match status" value="1"/>
</dbReference>
<evidence type="ECO:0000256" key="4">
    <source>
        <dbReference type="ARBA" id="ARBA00005408"/>
    </source>
</evidence>
<dbReference type="EMBL" id="JXCZ01000019">
    <property type="protein sequence ID" value="KOY79066.1"/>
    <property type="molecule type" value="Genomic_DNA"/>
</dbReference>
<dbReference type="PANTHER" id="PTHR10285">
    <property type="entry name" value="URIDINE KINASE"/>
    <property type="match status" value="1"/>
</dbReference>
<dbReference type="SUPFAM" id="SSF52540">
    <property type="entry name" value="P-loop containing nucleoside triphosphate hydrolases"/>
    <property type="match status" value="1"/>
</dbReference>
<keyword evidence="8 16" id="KW-0808">Transferase</keyword>
<dbReference type="InterPro" id="IPR000764">
    <property type="entry name" value="Uridine_kinase-like"/>
</dbReference>
<dbReference type="GO" id="GO:0044206">
    <property type="term" value="P:UMP salvage"/>
    <property type="evidence" value="ECO:0007669"/>
    <property type="project" value="UniProtKB-UniRule"/>
</dbReference>
<evidence type="ECO:0000256" key="2">
    <source>
        <dbReference type="ARBA" id="ARBA00004690"/>
    </source>
</evidence>
<dbReference type="EC" id="2.7.1.48" evidence="5 16"/>
<dbReference type="InterPro" id="IPR006083">
    <property type="entry name" value="PRK/URK"/>
</dbReference>
<dbReference type="GO" id="GO:0004849">
    <property type="term" value="F:uridine kinase activity"/>
    <property type="evidence" value="ECO:0007669"/>
    <property type="project" value="UniProtKB-UniRule"/>
</dbReference>
<dbReference type="PRINTS" id="PR00988">
    <property type="entry name" value="URIDINKINASE"/>
</dbReference>
<accession>A0A087EQZ7</accession>
<dbReference type="Proteomes" id="UP000037778">
    <property type="component" value="Unassembled WGS sequence"/>
</dbReference>
<keyword evidence="9 16" id="KW-0547">Nucleotide-binding</keyword>
<dbReference type="GO" id="GO:0005737">
    <property type="term" value="C:cytoplasm"/>
    <property type="evidence" value="ECO:0007669"/>
    <property type="project" value="UniProtKB-SubCell"/>
</dbReference>
<dbReference type="KEGG" id="lku:APS55_06325"/>
<evidence type="ECO:0000313" key="19">
    <source>
        <dbReference type="EMBL" id="ALJ31846.1"/>
    </source>
</evidence>
<evidence type="ECO:0000256" key="7">
    <source>
        <dbReference type="ARBA" id="ARBA00022490"/>
    </source>
</evidence>
<evidence type="ECO:0000313" key="23">
    <source>
        <dbReference type="EMBL" id="KPN82101.1"/>
    </source>
</evidence>
<comment type="pathway">
    <text evidence="2 16 17">Pyrimidine metabolism; UMP biosynthesis via salvage pathway; UMP from uridine: step 1/1.</text>
</comment>
<comment type="subcellular location">
    <subcellularLocation>
        <location evidence="1 16 17">Cytoplasm</location>
    </subcellularLocation>
</comment>
<dbReference type="EMBL" id="BDDX01000001">
    <property type="protein sequence ID" value="GAT89919.1"/>
    <property type="molecule type" value="Genomic_DNA"/>
</dbReference>
<dbReference type="EMBL" id="CP012920">
    <property type="protein sequence ID" value="ALJ31846.1"/>
    <property type="molecule type" value="Genomic_DNA"/>
</dbReference>
<evidence type="ECO:0000313" key="26">
    <source>
        <dbReference type="Proteomes" id="UP000050269"/>
    </source>
</evidence>
<dbReference type="EMBL" id="JXCY01000006">
    <property type="protein sequence ID" value="KOY76245.1"/>
    <property type="molecule type" value="Genomic_DNA"/>
</dbReference>
<name>A0A087EQZ7_9LACO</name>
<feature type="binding site" evidence="16">
    <location>
        <begin position="15"/>
        <end position="22"/>
    </location>
    <ligand>
        <name>ATP</name>
        <dbReference type="ChEBI" id="CHEBI:30616"/>
    </ligand>
</feature>
<keyword evidence="10 16" id="KW-0418">Kinase</keyword>
<dbReference type="GO" id="GO:0044211">
    <property type="term" value="P:CTP salvage"/>
    <property type="evidence" value="ECO:0007669"/>
    <property type="project" value="UniProtKB-UniRule"/>
</dbReference>
<evidence type="ECO:0000256" key="13">
    <source>
        <dbReference type="ARBA" id="ARBA00031452"/>
    </source>
</evidence>
<dbReference type="Proteomes" id="UP000067203">
    <property type="component" value="Chromosome"/>
</dbReference>
<organism evidence="21 25">
    <name type="scientific">Apilactobacillus kunkeei</name>
    <dbReference type="NCBI Taxonomy" id="148814"/>
    <lineage>
        <taxon>Bacteria</taxon>
        <taxon>Bacillati</taxon>
        <taxon>Bacillota</taxon>
        <taxon>Bacilli</taxon>
        <taxon>Lactobacillales</taxon>
        <taxon>Lactobacillaceae</taxon>
        <taxon>Apilactobacillus</taxon>
    </lineage>
</organism>
<comment type="catalytic activity">
    <reaction evidence="15 16 17">
        <text>uridine + ATP = UMP + ADP + H(+)</text>
        <dbReference type="Rhea" id="RHEA:16825"/>
        <dbReference type="ChEBI" id="CHEBI:15378"/>
        <dbReference type="ChEBI" id="CHEBI:16704"/>
        <dbReference type="ChEBI" id="CHEBI:30616"/>
        <dbReference type="ChEBI" id="CHEBI:57865"/>
        <dbReference type="ChEBI" id="CHEBI:456216"/>
        <dbReference type="EC" id="2.7.1.48"/>
    </reaction>
</comment>
<evidence type="ECO:0000256" key="17">
    <source>
        <dbReference type="RuleBase" id="RU003825"/>
    </source>
</evidence>
<keyword evidence="7 16" id="KW-0963">Cytoplasm</keyword>
<dbReference type="InterPro" id="IPR027417">
    <property type="entry name" value="P-loop_NTPase"/>
</dbReference>
<protein>
    <recommendedName>
        <fullName evidence="6 16">Uridine kinase</fullName>
        <ecNumber evidence="5 16">2.7.1.48</ecNumber>
    </recommendedName>
    <alternativeName>
        <fullName evidence="12 16">Cytidine monophosphokinase</fullName>
    </alternativeName>
    <alternativeName>
        <fullName evidence="13 16">Uridine monophosphokinase</fullName>
    </alternativeName>
</protein>
<evidence type="ECO:0000256" key="12">
    <source>
        <dbReference type="ARBA" id="ARBA00030641"/>
    </source>
</evidence>
<evidence type="ECO:0000313" key="27">
    <source>
        <dbReference type="Proteomes" id="UP000067203"/>
    </source>
</evidence>
<comment type="catalytic activity">
    <reaction evidence="14 17">
        <text>cytidine + ATP = CMP + ADP + H(+)</text>
        <dbReference type="Rhea" id="RHEA:24674"/>
        <dbReference type="ChEBI" id="CHEBI:15378"/>
        <dbReference type="ChEBI" id="CHEBI:17562"/>
        <dbReference type="ChEBI" id="CHEBI:30616"/>
        <dbReference type="ChEBI" id="CHEBI:60377"/>
        <dbReference type="ChEBI" id="CHEBI:456216"/>
        <dbReference type="EC" id="2.7.1.48"/>
    </reaction>
</comment>
<evidence type="ECO:0000259" key="18">
    <source>
        <dbReference type="Pfam" id="PF00485"/>
    </source>
</evidence>
<comment type="pathway">
    <text evidence="3 16 17">Pyrimidine metabolism; CTP biosynthesis via salvage pathway; CTP from cytidine: step 1/3.</text>
</comment>
<gene>
    <name evidence="16 21" type="primary">udk</name>
    <name evidence="19" type="ORF">APS55_06325</name>
    <name evidence="20" type="ORF">FF306_00010</name>
    <name evidence="21" type="ORF">RZ71_06940</name>
    <name evidence="22" type="ORF">RZ72_12230</name>
    <name evidence="23" type="ORF">RZ78_12110</name>
</gene>
<dbReference type="AlphaFoldDB" id="A0A087EQZ7"/>
<dbReference type="RefSeq" id="WP_034530846.1">
    <property type="nucleotide sequence ID" value="NZ_BAABVW010000113.1"/>
</dbReference>
<reference evidence="20 28" key="4">
    <citation type="journal article" date="2016" name="Syst. Appl. Microbiol.">
        <title>Genomic characterization of a fructophilic bee symbiont Lactobacillus kunkeei reveals its niche-specific adaptation.</title>
        <authorList>
            <person name="Maeno S."/>
            <person name="Tanizawa Y."/>
            <person name="Kanesaki Y."/>
            <person name="Kubota E."/>
            <person name="Kumar H."/>
            <person name="Dicks L."/>
            <person name="Salminen S."/>
            <person name="Nakagawa J."/>
            <person name="Arita M."/>
            <person name="Endo A."/>
        </authorList>
    </citation>
    <scope>NUCLEOTIDE SEQUENCE [LARGE SCALE GENOMIC DNA]</scope>
    <source>
        <strain evidence="20 28">FF30-6</strain>
    </source>
</reference>
<evidence type="ECO:0000256" key="14">
    <source>
        <dbReference type="ARBA" id="ARBA00047436"/>
    </source>
</evidence>
<proteinExistence type="inferred from homology"/>
<dbReference type="InterPro" id="IPR026008">
    <property type="entry name" value="Uridine_kinase"/>
</dbReference>
<dbReference type="NCBIfam" id="NF004018">
    <property type="entry name" value="PRK05480.1"/>
    <property type="match status" value="1"/>
</dbReference>
<evidence type="ECO:0000313" key="22">
    <source>
        <dbReference type="EMBL" id="KOY79066.1"/>
    </source>
</evidence>
<evidence type="ECO:0000256" key="5">
    <source>
        <dbReference type="ARBA" id="ARBA00012137"/>
    </source>
</evidence>
<reference evidence="24 25" key="1">
    <citation type="journal article" date="2015" name="Genome Biol. Evol.">
        <title>Functionally Structured Genomes in Lactobacillus kunkeei Colonizing the Honey Crop and Food Products of Honeybees and Stingless Bees.</title>
        <authorList>
            <person name="Tamarit D."/>
            <person name="Ellegaard K.M."/>
            <person name="Wikander J."/>
            <person name="Olofsson T."/>
            <person name="Vasquez A."/>
            <person name="Andersson S.G."/>
        </authorList>
    </citation>
    <scope>NUCLEOTIDE SEQUENCE [LARGE SCALE GENOMIC DNA]</scope>
    <source>
        <strain evidence="21 25">LAko</strain>
        <strain evidence="22 24">LAla</strain>
        <strain evidence="23 26">LMbo</strain>
    </source>
</reference>
<dbReference type="UniPathway" id="UPA00579">
    <property type="reaction ID" value="UER00640"/>
</dbReference>
<evidence type="ECO:0000256" key="15">
    <source>
        <dbReference type="ARBA" id="ARBA00048909"/>
    </source>
</evidence>